<protein>
    <submittedName>
        <fullName evidence="2">Uncharacterized protein</fullName>
    </submittedName>
</protein>
<evidence type="ECO:0000313" key="2">
    <source>
        <dbReference type="EMBL" id="KAK9083347.1"/>
    </source>
</evidence>
<accession>A0AAP0E214</accession>
<feature type="region of interest" description="Disordered" evidence="1">
    <location>
        <begin position="32"/>
        <end position="63"/>
    </location>
</feature>
<evidence type="ECO:0000256" key="1">
    <source>
        <dbReference type="SAM" id="MobiDB-lite"/>
    </source>
</evidence>
<dbReference type="AlphaFoldDB" id="A0AAP0E214"/>
<evidence type="ECO:0000313" key="3">
    <source>
        <dbReference type="Proteomes" id="UP001419268"/>
    </source>
</evidence>
<name>A0AAP0E214_9MAGN</name>
<keyword evidence="3" id="KW-1185">Reference proteome</keyword>
<sequence>MRRMHALGSSNSLRRFVFAHLYPSSFLERKSRQRGGNLLQNERGKKEAQKEKGKKAIKDEKTTAVDDDTSIKRDPFGFEYVLTKEESTSAKKMLF</sequence>
<dbReference type="EMBL" id="JBBNAG010000013">
    <property type="protein sequence ID" value="KAK9083347.1"/>
    <property type="molecule type" value="Genomic_DNA"/>
</dbReference>
<proteinExistence type="predicted"/>
<comment type="caution">
    <text evidence="2">The sequence shown here is derived from an EMBL/GenBank/DDBJ whole genome shotgun (WGS) entry which is preliminary data.</text>
</comment>
<dbReference type="Proteomes" id="UP001419268">
    <property type="component" value="Unassembled WGS sequence"/>
</dbReference>
<reference evidence="2 3" key="1">
    <citation type="submission" date="2024-01" db="EMBL/GenBank/DDBJ databases">
        <title>Genome assemblies of Stephania.</title>
        <authorList>
            <person name="Yang L."/>
        </authorList>
    </citation>
    <scope>NUCLEOTIDE SEQUENCE [LARGE SCALE GENOMIC DNA]</scope>
    <source>
        <strain evidence="2">JXDWG</strain>
        <tissue evidence="2">Leaf</tissue>
    </source>
</reference>
<feature type="compositionally biased region" description="Basic and acidic residues" evidence="1">
    <location>
        <begin position="42"/>
        <end position="63"/>
    </location>
</feature>
<organism evidence="2 3">
    <name type="scientific">Stephania cephalantha</name>
    <dbReference type="NCBI Taxonomy" id="152367"/>
    <lineage>
        <taxon>Eukaryota</taxon>
        <taxon>Viridiplantae</taxon>
        <taxon>Streptophyta</taxon>
        <taxon>Embryophyta</taxon>
        <taxon>Tracheophyta</taxon>
        <taxon>Spermatophyta</taxon>
        <taxon>Magnoliopsida</taxon>
        <taxon>Ranunculales</taxon>
        <taxon>Menispermaceae</taxon>
        <taxon>Menispermoideae</taxon>
        <taxon>Cissampelideae</taxon>
        <taxon>Stephania</taxon>
    </lineage>
</organism>
<gene>
    <name evidence="2" type="ORF">Scep_029818</name>
</gene>